<protein>
    <submittedName>
        <fullName evidence="2">Uncharacterized protein</fullName>
    </submittedName>
</protein>
<evidence type="ECO:0000313" key="3">
    <source>
        <dbReference type="Proteomes" id="UP000215596"/>
    </source>
</evidence>
<comment type="caution">
    <text evidence="2">The sequence shown here is derived from an EMBL/GenBank/DDBJ whole genome shotgun (WGS) entry which is preliminary data.</text>
</comment>
<name>A0A268ETD2_9BACL</name>
<keyword evidence="1" id="KW-0812">Transmembrane</keyword>
<sequence length="250" mass="28124">MLPLLRKDVQTLNWKRSLTMQVLMFGIFFVFTIGQLGELEASLGLTIDGLVPLLHKLNETREHRVMFTNSLIAVGLLSSALVFALYVGIPHVLQFFTKEKAEKNLSFLLAVVSKPGKIMLAVWLFALIRVVAMAIMNGVLIWFIFTLLGFRSVWSTSLFSSGLTIVLCIAAFLYMANAIVWATNGSETVLKIFRIFILVGIVAAFPAVNYLRMDFSFLDFRYAAYSGMICIVTAFLSHFLMRLFKVEKVV</sequence>
<dbReference type="Proteomes" id="UP000215596">
    <property type="component" value="Unassembled WGS sequence"/>
</dbReference>
<dbReference type="EMBL" id="NPBY01000038">
    <property type="protein sequence ID" value="PAD76393.1"/>
    <property type="molecule type" value="Genomic_DNA"/>
</dbReference>
<feature type="transmembrane region" description="Helical" evidence="1">
    <location>
        <begin position="71"/>
        <end position="97"/>
    </location>
</feature>
<proteinExistence type="predicted"/>
<keyword evidence="1" id="KW-1133">Transmembrane helix</keyword>
<feature type="transmembrane region" description="Helical" evidence="1">
    <location>
        <begin position="192"/>
        <end position="211"/>
    </location>
</feature>
<dbReference type="RefSeq" id="WP_095265473.1">
    <property type="nucleotide sequence ID" value="NZ_NPBY01000038.1"/>
</dbReference>
<dbReference type="AlphaFoldDB" id="A0A268ETD2"/>
<feature type="transmembrane region" description="Helical" evidence="1">
    <location>
        <begin position="118"/>
        <end position="145"/>
    </location>
</feature>
<gene>
    <name evidence="2" type="ORF">CHH67_12260</name>
</gene>
<evidence type="ECO:0000313" key="2">
    <source>
        <dbReference type="EMBL" id="PAD76393.1"/>
    </source>
</evidence>
<dbReference type="OrthoDB" id="2655241at2"/>
<evidence type="ECO:0000256" key="1">
    <source>
        <dbReference type="SAM" id="Phobius"/>
    </source>
</evidence>
<keyword evidence="1" id="KW-0472">Membrane</keyword>
<feature type="transmembrane region" description="Helical" evidence="1">
    <location>
        <begin position="223"/>
        <end position="244"/>
    </location>
</feature>
<feature type="transmembrane region" description="Helical" evidence="1">
    <location>
        <begin position="157"/>
        <end position="180"/>
    </location>
</feature>
<feature type="transmembrane region" description="Helical" evidence="1">
    <location>
        <begin position="20"/>
        <end position="37"/>
    </location>
</feature>
<accession>A0A268ETD2</accession>
<organism evidence="2 3">
    <name type="scientific">Paenibacillus campinasensis</name>
    <dbReference type="NCBI Taxonomy" id="66347"/>
    <lineage>
        <taxon>Bacteria</taxon>
        <taxon>Bacillati</taxon>
        <taxon>Bacillota</taxon>
        <taxon>Bacilli</taxon>
        <taxon>Bacillales</taxon>
        <taxon>Paenibacillaceae</taxon>
        <taxon>Paenibacillus</taxon>
    </lineage>
</organism>
<reference evidence="2 3" key="1">
    <citation type="submission" date="2017-07" db="EMBL/GenBank/DDBJ databases">
        <title>Isolation and whole genome analysis of endospore-forming bacteria from heroin.</title>
        <authorList>
            <person name="Kalinowski J."/>
            <person name="Ahrens B."/>
            <person name="Al-Dilaimi A."/>
            <person name="Winkler A."/>
            <person name="Wibberg D."/>
            <person name="Schleenbecker U."/>
            <person name="Ruckert C."/>
            <person name="Wolfel R."/>
            <person name="Grass G."/>
        </authorList>
    </citation>
    <scope>NUCLEOTIDE SEQUENCE [LARGE SCALE GENOMIC DNA]</scope>
    <source>
        <strain evidence="2 3">7537-G1</strain>
    </source>
</reference>